<accession>A0A0M3IQ71</accession>
<evidence type="ECO:0000313" key="1">
    <source>
        <dbReference type="Proteomes" id="UP000036681"/>
    </source>
</evidence>
<dbReference type="AlphaFoldDB" id="A0A0M3IQ71"/>
<dbReference type="WBParaSite" id="ALUE_0002089901-mRNA-1">
    <property type="protein sequence ID" value="ALUE_0002089901-mRNA-1"/>
    <property type="gene ID" value="ALUE_0002089901"/>
</dbReference>
<reference evidence="2" key="1">
    <citation type="submission" date="2017-02" db="UniProtKB">
        <authorList>
            <consortium name="WormBaseParasite"/>
        </authorList>
    </citation>
    <scope>IDENTIFICATION</scope>
</reference>
<name>A0A0M3IQ71_ASCLU</name>
<sequence>MELPYRGITHMSVEVTRMMEMPTIRQETYTTAEPDGTLVTTTTKTQTRYVRERELGFGRGTINEAYCCRPAGILRILEIVSLTGTVTFHHLLFRTKSL</sequence>
<proteinExistence type="predicted"/>
<protein>
    <submittedName>
        <fullName evidence="2">Uncharacterized protein</fullName>
    </submittedName>
</protein>
<keyword evidence="1" id="KW-1185">Reference proteome</keyword>
<dbReference type="Proteomes" id="UP000036681">
    <property type="component" value="Unplaced"/>
</dbReference>
<organism evidence="1 2">
    <name type="scientific">Ascaris lumbricoides</name>
    <name type="common">Giant roundworm</name>
    <dbReference type="NCBI Taxonomy" id="6252"/>
    <lineage>
        <taxon>Eukaryota</taxon>
        <taxon>Metazoa</taxon>
        <taxon>Ecdysozoa</taxon>
        <taxon>Nematoda</taxon>
        <taxon>Chromadorea</taxon>
        <taxon>Rhabditida</taxon>
        <taxon>Spirurina</taxon>
        <taxon>Ascaridomorpha</taxon>
        <taxon>Ascaridoidea</taxon>
        <taxon>Ascarididae</taxon>
        <taxon>Ascaris</taxon>
    </lineage>
</organism>
<evidence type="ECO:0000313" key="2">
    <source>
        <dbReference type="WBParaSite" id="ALUE_0002089901-mRNA-1"/>
    </source>
</evidence>